<reference evidence="1 2" key="1">
    <citation type="submission" date="2016-04" db="EMBL/GenBank/DDBJ databases">
        <title>A degradative enzymes factory behind the ericoid mycorrhizal symbiosis.</title>
        <authorList>
            <consortium name="DOE Joint Genome Institute"/>
            <person name="Martino E."/>
            <person name="Morin E."/>
            <person name="Grelet G."/>
            <person name="Kuo A."/>
            <person name="Kohler A."/>
            <person name="Daghino S."/>
            <person name="Barry K."/>
            <person name="Choi C."/>
            <person name="Cichocki N."/>
            <person name="Clum A."/>
            <person name="Copeland A."/>
            <person name="Hainaut M."/>
            <person name="Haridas S."/>
            <person name="Labutti K."/>
            <person name="Lindquist E."/>
            <person name="Lipzen A."/>
            <person name="Khouja H.-R."/>
            <person name="Murat C."/>
            <person name="Ohm R."/>
            <person name="Olson A."/>
            <person name="Spatafora J."/>
            <person name="Veneault-Fourrey C."/>
            <person name="Henrissat B."/>
            <person name="Grigoriev I."/>
            <person name="Martin F."/>
            <person name="Perotto S."/>
        </authorList>
    </citation>
    <scope>NUCLEOTIDE SEQUENCE [LARGE SCALE GENOMIC DNA]</scope>
    <source>
        <strain evidence="1 2">E</strain>
    </source>
</reference>
<proteinExistence type="predicted"/>
<dbReference type="Proteomes" id="UP000235371">
    <property type="component" value="Unassembled WGS sequence"/>
</dbReference>
<organism evidence="1 2">
    <name type="scientific">Hyaloscypha bicolor E</name>
    <dbReference type="NCBI Taxonomy" id="1095630"/>
    <lineage>
        <taxon>Eukaryota</taxon>
        <taxon>Fungi</taxon>
        <taxon>Dikarya</taxon>
        <taxon>Ascomycota</taxon>
        <taxon>Pezizomycotina</taxon>
        <taxon>Leotiomycetes</taxon>
        <taxon>Helotiales</taxon>
        <taxon>Hyaloscyphaceae</taxon>
        <taxon>Hyaloscypha</taxon>
        <taxon>Hyaloscypha bicolor</taxon>
    </lineage>
</organism>
<dbReference type="EMBL" id="KZ613856">
    <property type="protein sequence ID" value="PMD55021.1"/>
    <property type="molecule type" value="Genomic_DNA"/>
</dbReference>
<protein>
    <submittedName>
        <fullName evidence="1">Uncharacterized protein</fullName>
    </submittedName>
</protein>
<gene>
    <name evidence="1" type="ORF">K444DRAFT_633893</name>
</gene>
<dbReference type="GeneID" id="36591750"/>
<keyword evidence="2" id="KW-1185">Reference proteome</keyword>
<dbReference type="AlphaFoldDB" id="A0A2J6SW82"/>
<name>A0A2J6SW82_9HELO</name>
<dbReference type="OrthoDB" id="4539655at2759"/>
<evidence type="ECO:0000313" key="1">
    <source>
        <dbReference type="EMBL" id="PMD55021.1"/>
    </source>
</evidence>
<dbReference type="RefSeq" id="XP_024731925.1">
    <property type="nucleotide sequence ID" value="XM_024883673.1"/>
</dbReference>
<accession>A0A2J6SW82</accession>
<dbReference type="InParanoid" id="A0A2J6SW82"/>
<evidence type="ECO:0000313" key="2">
    <source>
        <dbReference type="Proteomes" id="UP000235371"/>
    </source>
</evidence>
<sequence length="112" mass="12074">MSSSVLLKHAVRNGKSVAIKLSTEGPGYKRLVDAIGDKAKDNAATTVAAALENGIAVQDEDYAKFDEVKINNMNHESETDPNAHFSCEGWSGGKKVKGFHVMQDPSKQTRAN</sequence>